<organism evidence="1 2">
    <name type="scientific">Haoranjiania flava</name>
    <dbReference type="NCBI Taxonomy" id="1856322"/>
    <lineage>
        <taxon>Bacteria</taxon>
        <taxon>Pseudomonadati</taxon>
        <taxon>Bacteroidota</taxon>
        <taxon>Chitinophagia</taxon>
        <taxon>Chitinophagales</taxon>
        <taxon>Chitinophagaceae</taxon>
        <taxon>Haoranjiania</taxon>
    </lineage>
</organism>
<dbReference type="EMBL" id="JAOTPL010000011">
    <property type="protein sequence ID" value="MCU7694602.1"/>
    <property type="molecule type" value="Genomic_DNA"/>
</dbReference>
<evidence type="ECO:0000313" key="2">
    <source>
        <dbReference type="Proteomes" id="UP001209317"/>
    </source>
</evidence>
<dbReference type="Proteomes" id="UP001209317">
    <property type="component" value="Unassembled WGS sequence"/>
</dbReference>
<protein>
    <submittedName>
        <fullName evidence="1">Uncharacterized protein</fullName>
    </submittedName>
</protein>
<accession>A0AAE3LKA4</accession>
<comment type="caution">
    <text evidence="1">The sequence shown here is derived from an EMBL/GenBank/DDBJ whole genome shotgun (WGS) entry which is preliminary data.</text>
</comment>
<proteinExistence type="predicted"/>
<name>A0AAE3LKA4_9BACT</name>
<gene>
    <name evidence="1" type="ORF">OD355_08755</name>
</gene>
<keyword evidence="2" id="KW-1185">Reference proteome</keyword>
<dbReference type="AlphaFoldDB" id="A0AAE3LKA4"/>
<sequence length="383" mass="44968">MNIIIIDHEPYSFRKKSHYYIDEFLADGWHVQYWAVNNALDYLTGIQYTYSEEDAFVKYYFNVDAIIQSIRNFDPSDTIFIMEISFRTSTTKIYKTLYDNKYHWVRINYYLNPTEYFRGKKTLRDKLQKFSIRSLLKKIKKLPQQRVYKNPVYNVPDILFITGNKYDHVKAVKEVASLDYYDVEVYDKIKDSPAVLPYDYIVFLDVMLMNHPDIKRAGYEFTGYEKIYYEALNALFGKIEKHTGLPVVIASHPKANYNNEFGARQCIKHKTAELVIHSSSVLTHGSLSISFALFAKKPITFIYSERLFNVNYFLREFLNGVNNASERLGAEKINMDDPSSLALSKQVDDEKYDKLLEELYLKPGNSCSNFEILKQSFVRLLDK</sequence>
<dbReference type="RefSeq" id="WP_263038088.1">
    <property type="nucleotide sequence ID" value="NZ_JAOTPL010000011.1"/>
</dbReference>
<evidence type="ECO:0000313" key="1">
    <source>
        <dbReference type="EMBL" id="MCU7694602.1"/>
    </source>
</evidence>
<reference evidence="1" key="1">
    <citation type="submission" date="2022-10" db="EMBL/GenBank/DDBJ databases">
        <authorList>
            <person name="Kim H.S."/>
            <person name="Kim J.-S."/>
            <person name="Suh M.K."/>
            <person name="Eom M.K."/>
            <person name="Lee J.-S."/>
        </authorList>
    </citation>
    <scope>NUCLEOTIDE SEQUENCE</scope>
    <source>
        <strain evidence="1">LIP-5</strain>
    </source>
</reference>